<evidence type="ECO:0000313" key="1">
    <source>
        <dbReference type="EMBL" id="HIW00518.1"/>
    </source>
</evidence>
<dbReference type="CDD" id="cd16441">
    <property type="entry name" value="beta_Kdo_transferase_KpsS"/>
    <property type="match status" value="1"/>
</dbReference>
<protein>
    <submittedName>
        <fullName evidence="1">Capsular biosynthesis protein</fullName>
    </submittedName>
</protein>
<accession>A0A9D1PWB3</accession>
<evidence type="ECO:0000313" key="2">
    <source>
        <dbReference type="Proteomes" id="UP000886752"/>
    </source>
</evidence>
<comment type="caution">
    <text evidence="1">The sequence shown here is derived from an EMBL/GenBank/DDBJ whole genome shotgun (WGS) entry which is preliminary data.</text>
</comment>
<dbReference type="Pfam" id="PF05159">
    <property type="entry name" value="Capsule_synth"/>
    <property type="match status" value="1"/>
</dbReference>
<dbReference type="Proteomes" id="UP000886752">
    <property type="component" value="Unassembled WGS sequence"/>
</dbReference>
<dbReference type="GO" id="GO:0000271">
    <property type="term" value="P:polysaccharide biosynthetic process"/>
    <property type="evidence" value="ECO:0007669"/>
    <property type="project" value="InterPro"/>
</dbReference>
<dbReference type="AlphaFoldDB" id="A0A9D1PWB3"/>
<reference evidence="1" key="2">
    <citation type="submission" date="2021-04" db="EMBL/GenBank/DDBJ databases">
        <authorList>
            <person name="Gilroy R."/>
        </authorList>
    </citation>
    <scope>NUCLEOTIDE SEQUENCE</scope>
    <source>
        <strain evidence="1">ChiHecec2B26-446</strain>
    </source>
</reference>
<proteinExistence type="predicted"/>
<gene>
    <name evidence="1" type="ORF">H9894_04940</name>
</gene>
<dbReference type="EMBL" id="DXHV01000053">
    <property type="protein sequence ID" value="HIW00518.1"/>
    <property type="molecule type" value="Genomic_DNA"/>
</dbReference>
<dbReference type="InterPro" id="IPR007833">
    <property type="entry name" value="Capsule_polysaccharide_synth"/>
</dbReference>
<sequence>MRVHLFLQGPHGPFFRRLGLALLERQDRVIRVNCCGGDVADWPWPKTRVFTRDSVQWSRWIAGLMDTEGVTDLHVFGDWRPLHREAVLLARLRGLHVWAYDEGYLRPDYITMEAGGVNGLSSLPTTRDDMTALAATCQAAPVPYRVGRVQTAKTWRAIGHYAGTIFMWPFFRHFQTHRPQSASHEVWGWFLRVLTRSSRRKRSIRALRAAYRSRAPYFIFPLQLDSDSQVRRYSPYSGMKEAIACVVTSFSRHAPGEYHLLIRNHPLDNGLIDYAAFIDAFSQACGVHDRVHFVEGAKARKMMDKSTAVVVLNSTVGISALQQGKPVYCVGTAIYAMAGLAVCKNEMSLDEFWTRPRRPDRQTLADFERLLKAKALVNGSFYTKDGIEVAIQGVLARLDEAGDPVGRAPEALPEELPEEP</sequence>
<reference evidence="1" key="1">
    <citation type="journal article" date="2021" name="PeerJ">
        <title>Extensive microbial diversity within the chicken gut microbiome revealed by metagenomics and culture.</title>
        <authorList>
            <person name="Gilroy R."/>
            <person name="Ravi A."/>
            <person name="Getino M."/>
            <person name="Pursley I."/>
            <person name="Horton D.L."/>
            <person name="Alikhan N.F."/>
            <person name="Baker D."/>
            <person name="Gharbi K."/>
            <person name="Hall N."/>
            <person name="Watson M."/>
            <person name="Adriaenssens E.M."/>
            <person name="Foster-Nyarko E."/>
            <person name="Jarju S."/>
            <person name="Secka A."/>
            <person name="Antonio M."/>
            <person name="Oren A."/>
            <person name="Chaudhuri R.R."/>
            <person name="La Ragione R."/>
            <person name="Hildebrand F."/>
            <person name="Pallen M.J."/>
        </authorList>
    </citation>
    <scope>NUCLEOTIDE SEQUENCE</scope>
    <source>
        <strain evidence="1">ChiHecec2B26-446</strain>
    </source>
</reference>
<name>A0A9D1PWB3_9BACT</name>
<organism evidence="1 2">
    <name type="scientific">Candidatus Desulfovibrio intestinipullorum</name>
    <dbReference type="NCBI Taxonomy" id="2838536"/>
    <lineage>
        <taxon>Bacteria</taxon>
        <taxon>Pseudomonadati</taxon>
        <taxon>Thermodesulfobacteriota</taxon>
        <taxon>Desulfovibrionia</taxon>
        <taxon>Desulfovibrionales</taxon>
        <taxon>Desulfovibrionaceae</taxon>
        <taxon>Desulfovibrio</taxon>
    </lineage>
</organism>
<dbReference type="GO" id="GO:0015774">
    <property type="term" value="P:polysaccharide transport"/>
    <property type="evidence" value="ECO:0007669"/>
    <property type="project" value="InterPro"/>
</dbReference>